<keyword evidence="2" id="KW-1185">Reference proteome</keyword>
<evidence type="ECO:0000313" key="2">
    <source>
        <dbReference type="Proteomes" id="UP000565715"/>
    </source>
</evidence>
<sequence>MVDDFLDGVEVAVGEGEVVFAVPNGEFEGVVVQVFGVREFARAISEFACVFREGGTGCLEEFELVEGTGGARSVDFAASLGQ</sequence>
<dbReference type="AlphaFoldDB" id="A0A846XID1"/>
<organism evidence="1 2">
    <name type="scientific">Nocardia speluncae</name>
    <dbReference type="NCBI Taxonomy" id="419477"/>
    <lineage>
        <taxon>Bacteria</taxon>
        <taxon>Bacillati</taxon>
        <taxon>Actinomycetota</taxon>
        <taxon>Actinomycetes</taxon>
        <taxon>Mycobacteriales</taxon>
        <taxon>Nocardiaceae</taxon>
        <taxon>Nocardia</taxon>
    </lineage>
</organism>
<dbReference type="RefSeq" id="WP_157112996.1">
    <property type="nucleotide sequence ID" value="NZ_JAAXOO010000005.1"/>
</dbReference>
<dbReference type="EMBL" id="JAAXOO010000005">
    <property type="protein sequence ID" value="NKY35742.1"/>
    <property type="molecule type" value="Genomic_DNA"/>
</dbReference>
<gene>
    <name evidence="1" type="ORF">HGA13_22090</name>
</gene>
<name>A0A846XID1_9NOCA</name>
<protein>
    <submittedName>
        <fullName evidence="1">Uncharacterized protein</fullName>
    </submittedName>
</protein>
<accession>A0A846XID1</accession>
<reference evidence="1 2" key="1">
    <citation type="submission" date="2020-04" db="EMBL/GenBank/DDBJ databases">
        <title>MicrobeNet Type strains.</title>
        <authorList>
            <person name="Nicholson A.C."/>
        </authorList>
    </citation>
    <scope>NUCLEOTIDE SEQUENCE [LARGE SCALE GENOMIC DNA]</scope>
    <source>
        <strain evidence="1 2">DSM 45078</strain>
    </source>
</reference>
<evidence type="ECO:0000313" key="1">
    <source>
        <dbReference type="EMBL" id="NKY35742.1"/>
    </source>
</evidence>
<dbReference type="Proteomes" id="UP000565715">
    <property type="component" value="Unassembled WGS sequence"/>
</dbReference>
<proteinExistence type="predicted"/>
<comment type="caution">
    <text evidence="1">The sequence shown here is derived from an EMBL/GenBank/DDBJ whole genome shotgun (WGS) entry which is preliminary data.</text>
</comment>